<sequence length="73" mass="7891">MALRVFVPELGYSLSGMPGAGYLYISVKREDTHAEGQDPSYSYVSSTLHNVVSEGDTVDLSAPAGHFFLLNPK</sequence>
<dbReference type="InterPro" id="IPR017938">
    <property type="entry name" value="Riboflavin_synthase-like_b-brl"/>
</dbReference>
<dbReference type="Proteomes" id="UP000682928">
    <property type="component" value="Plasmid pENKO-1"/>
</dbReference>
<dbReference type="Gene3D" id="2.40.30.10">
    <property type="entry name" value="Translation factors"/>
    <property type="match status" value="1"/>
</dbReference>
<proteinExistence type="predicted"/>
<name>A0AA86IYX1_9ENTR</name>
<organism evidence="1 2">
    <name type="scientific">Enterobacter kobei</name>
    <dbReference type="NCBI Taxonomy" id="208224"/>
    <lineage>
        <taxon>Bacteria</taxon>
        <taxon>Pseudomonadati</taxon>
        <taxon>Pseudomonadota</taxon>
        <taxon>Gammaproteobacteria</taxon>
        <taxon>Enterobacterales</taxon>
        <taxon>Enterobacteriaceae</taxon>
        <taxon>Enterobacter</taxon>
        <taxon>Enterobacter cloacae complex</taxon>
    </lineage>
</organism>
<keyword evidence="1" id="KW-0614">Plasmid</keyword>
<dbReference type="AlphaFoldDB" id="A0AA86IYX1"/>
<dbReference type="SUPFAM" id="SSF63380">
    <property type="entry name" value="Riboflavin synthase domain-like"/>
    <property type="match status" value="1"/>
</dbReference>
<accession>A0AA86IYX1</accession>
<reference evidence="1" key="1">
    <citation type="submission" date="2021-04" db="EMBL/GenBank/DDBJ databases">
        <title>Difference and commonality of drug resistance evolution in various bacteria. and drug sensitivity profiles.</title>
        <authorList>
            <person name="Maeda T."/>
            <person name="Shibai A."/>
            <person name="Kawada K."/>
            <person name="Kotani H."/>
            <person name="Tarusawa Y."/>
            <person name="Tanabe K."/>
            <person name="Furusawa C."/>
        </authorList>
    </citation>
    <scope>NUCLEOTIDE SEQUENCE</scope>
    <source>
        <strain evidence="1">JCM 8580</strain>
        <plasmid evidence="1">pENKO-1</plasmid>
    </source>
</reference>
<geneLocation type="plasmid" evidence="1 2">
    <name>pENKO-1</name>
</geneLocation>
<evidence type="ECO:0000313" key="1">
    <source>
        <dbReference type="EMBL" id="BCU57821.1"/>
    </source>
</evidence>
<evidence type="ECO:0008006" key="3">
    <source>
        <dbReference type="Google" id="ProtNLM"/>
    </source>
</evidence>
<dbReference type="EMBL" id="AP024591">
    <property type="protein sequence ID" value="BCU57821.1"/>
    <property type="molecule type" value="Genomic_DNA"/>
</dbReference>
<protein>
    <recommendedName>
        <fullName evidence="3">Nitric oxide dioxygenase</fullName>
    </recommendedName>
</protein>
<gene>
    <name evidence="1" type="ORF">ENKO_44150</name>
</gene>
<evidence type="ECO:0000313" key="2">
    <source>
        <dbReference type="Proteomes" id="UP000682928"/>
    </source>
</evidence>